<dbReference type="Pfam" id="PF00135">
    <property type="entry name" value="COesterase"/>
    <property type="match status" value="1"/>
</dbReference>
<reference evidence="5 6" key="1">
    <citation type="journal article" date="2019" name="Nat. Ecol. Evol.">
        <title>Megaphylogeny resolves global patterns of mushroom evolution.</title>
        <authorList>
            <person name="Varga T."/>
            <person name="Krizsan K."/>
            <person name="Foldi C."/>
            <person name="Dima B."/>
            <person name="Sanchez-Garcia M."/>
            <person name="Sanchez-Ramirez S."/>
            <person name="Szollosi G.J."/>
            <person name="Szarkandi J.G."/>
            <person name="Papp V."/>
            <person name="Albert L."/>
            <person name="Andreopoulos W."/>
            <person name="Angelini C."/>
            <person name="Antonin V."/>
            <person name="Barry K.W."/>
            <person name="Bougher N.L."/>
            <person name="Buchanan P."/>
            <person name="Buyck B."/>
            <person name="Bense V."/>
            <person name="Catcheside P."/>
            <person name="Chovatia M."/>
            <person name="Cooper J."/>
            <person name="Damon W."/>
            <person name="Desjardin D."/>
            <person name="Finy P."/>
            <person name="Geml J."/>
            <person name="Haridas S."/>
            <person name="Hughes K."/>
            <person name="Justo A."/>
            <person name="Karasinski D."/>
            <person name="Kautmanova I."/>
            <person name="Kiss B."/>
            <person name="Kocsube S."/>
            <person name="Kotiranta H."/>
            <person name="LaButti K.M."/>
            <person name="Lechner B.E."/>
            <person name="Liimatainen K."/>
            <person name="Lipzen A."/>
            <person name="Lukacs Z."/>
            <person name="Mihaltcheva S."/>
            <person name="Morgado L.N."/>
            <person name="Niskanen T."/>
            <person name="Noordeloos M.E."/>
            <person name="Ohm R.A."/>
            <person name="Ortiz-Santana B."/>
            <person name="Ovrebo C."/>
            <person name="Racz N."/>
            <person name="Riley R."/>
            <person name="Savchenko A."/>
            <person name="Shiryaev A."/>
            <person name="Soop K."/>
            <person name="Spirin V."/>
            <person name="Szebenyi C."/>
            <person name="Tomsovsky M."/>
            <person name="Tulloss R.E."/>
            <person name="Uehling J."/>
            <person name="Grigoriev I.V."/>
            <person name="Vagvolgyi C."/>
            <person name="Papp T."/>
            <person name="Martin F.M."/>
            <person name="Miettinen O."/>
            <person name="Hibbett D.S."/>
            <person name="Nagy L.G."/>
        </authorList>
    </citation>
    <scope>NUCLEOTIDE SEQUENCE [LARGE SCALE GENOMIC DNA]</scope>
    <source>
        <strain evidence="5 6">CBS 962.96</strain>
    </source>
</reference>
<dbReference type="Gene3D" id="3.40.50.1820">
    <property type="entry name" value="alpha/beta hydrolase"/>
    <property type="match status" value="2"/>
</dbReference>
<dbReference type="PROSITE" id="PS00122">
    <property type="entry name" value="CARBOXYLESTERASE_B_1"/>
    <property type="match status" value="1"/>
</dbReference>
<dbReference type="EMBL" id="ML179047">
    <property type="protein sequence ID" value="THV05669.1"/>
    <property type="molecule type" value="Genomic_DNA"/>
</dbReference>
<feature type="domain" description="Carboxylesterase type B" evidence="4">
    <location>
        <begin position="40"/>
        <end position="253"/>
    </location>
</feature>
<comment type="similarity">
    <text evidence="1 3">Belongs to the type-B carboxylesterase/lipase family.</text>
</comment>
<keyword evidence="2 3" id="KW-0378">Hydrolase</keyword>
<dbReference type="InterPro" id="IPR019826">
    <property type="entry name" value="Carboxylesterase_B_AS"/>
</dbReference>
<name>A0A4S8MSN7_DENBC</name>
<evidence type="ECO:0000256" key="1">
    <source>
        <dbReference type="ARBA" id="ARBA00005964"/>
    </source>
</evidence>
<evidence type="ECO:0000259" key="4">
    <source>
        <dbReference type="Pfam" id="PF00135"/>
    </source>
</evidence>
<dbReference type="OrthoDB" id="408631at2759"/>
<dbReference type="GO" id="GO:0016787">
    <property type="term" value="F:hydrolase activity"/>
    <property type="evidence" value="ECO:0007669"/>
    <property type="project" value="UniProtKB-KW"/>
</dbReference>
<keyword evidence="6" id="KW-1185">Reference proteome</keyword>
<dbReference type="InterPro" id="IPR002018">
    <property type="entry name" value="CarbesteraseB"/>
</dbReference>
<dbReference type="InterPro" id="IPR050309">
    <property type="entry name" value="Type-B_Carboxylest/Lipase"/>
</dbReference>
<evidence type="ECO:0000256" key="2">
    <source>
        <dbReference type="ARBA" id="ARBA00022801"/>
    </source>
</evidence>
<dbReference type="AlphaFoldDB" id="A0A4S8MSN7"/>
<dbReference type="PANTHER" id="PTHR11559">
    <property type="entry name" value="CARBOXYLESTERASE"/>
    <property type="match status" value="1"/>
</dbReference>
<gene>
    <name evidence="5" type="ORF">K435DRAFT_849666</name>
</gene>
<evidence type="ECO:0000313" key="5">
    <source>
        <dbReference type="EMBL" id="THV05669.1"/>
    </source>
</evidence>
<protein>
    <recommendedName>
        <fullName evidence="3">Carboxylic ester hydrolase</fullName>
        <ecNumber evidence="3">3.1.1.-</ecNumber>
    </recommendedName>
</protein>
<accession>A0A4S8MSN7</accession>
<dbReference type="InterPro" id="IPR029058">
    <property type="entry name" value="AB_hydrolase_fold"/>
</dbReference>
<dbReference type="Proteomes" id="UP000297245">
    <property type="component" value="Unassembled WGS sequence"/>
</dbReference>
<dbReference type="EC" id="3.1.1.-" evidence="3"/>
<organism evidence="5 6">
    <name type="scientific">Dendrothele bispora (strain CBS 962.96)</name>
    <dbReference type="NCBI Taxonomy" id="1314807"/>
    <lineage>
        <taxon>Eukaryota</taxon>
        <taxon>Fungi</taxon>
        <taxon>Dikarya</taxon>
        <taxon>Basidiomycota</taxon>
        <taxon>Agaricomycotina</taxon>
        <taxon>Agaricomycetes</taxon>
        <taxon>Agaricomycetidae</taxon>
        <taxon>Agaricales</taxon>
        <taxon>Agaricales incertae sedis</taxon>
        <taxon>Dendrothele</taxon>
    </lineage>
</organism>
<sequence>MGRGADLLDKTLHKAMVYFLSPRKLLLSTLTLPVLYSHAQSPSVTLEYGTFTGSDDPSTGITSFLGIRFADPPTGNLRWRAAVSPPSSNVGTVNATQFAPICASIGQTGDGTSEDCLFGNVFVPSGTTSDDSLPVMVWFHGGGFQNGGTRDFDPRLIMQSSKNPMIFVSFAYRLGALGFLGGARLKADGQLNAGMQDQRAGLAWLQRYISQFGGDPSRVTIWGESAGAGSTMFHLLANGGDAGGLFHAAMGDSPSLSFTPAFDGDYIEGIFNFFSSSAGQFAKVPVLFGSNTNEGAGWSAGLPNPAANTANPNATQETVFNFLQGQWNSFTQDSFNRGLELYPLDDFSGSFDLQGQQMYGEARYICTAGLITAGLTSAGTKAFQYHYDNPHLGSNHGNDLQAFFPATPANADGNDLALFEAMREFFTSFVTTGTPTSGSAGVNWEAVTDTSNDGNPRILLHPGGIAMEQISDELNEHCAFWHSLGGEMQT</sequence>
<dbReference type="SUPFAM" id="SSF53474">
    <property type="entry name" value="alpha/beta-Hydrolases"/>
    <property type="match status" value="1"/>
</dbReference>
<proteinExistence type="inferred from homology"/>
<evidence type="ECO:0000256" key="3">
    <source>
        <dbReference type="RuleBase" id="RU361235"/>
    </source>
</evidence>
<evidence type="ECO:0000313" key="6">
    <source>
        <dbReference type="Proteomes" id="UP000297245"/>
    </source>
</evidence>